<evidence type="ECO:0000313" key="2">
    <source>
        <dbReference type="EMBL" id="ARD22976.1"/>
    </source>
</evidence>
<feature type="transmembrane region" description="Helical" evidence="1">
    <location>
        <begin position="108"/>
        <end position="125"/>
    </location>
</feature>
<feature type="transmembrane region" description="Helical" evidence="1">
    <location>
        <begin position="7"/>
        <end position="40"/>
    </location>
</feature>
<evidence type="ECO:0000256" key="1">
    <source>
        <dbReference type="SAM" id="Phobius"/>
    </source>
</evidence>
<organism evidence="2 3">
    <name type="scientific">Shewanella japonica</name>
    <dbReference type="NCBI Taxonomy" id="93973"/>
    <lineage>
        <taxon>Bacteria</taxon>
        <taxon>Pseudomonadati</taxon>
        <taxon>Pseudomonadota</taxon>
        <taxon>Gammaproteobacteria</taxon>
        <taxon>Alteromonadales</taxon>
        <taxon>Shewanellaceae</taxon>
        <taxon>Shewanella</taxon>
    </lineage>
</organism>
<keyword evidence="1" id="KW-1133">Transmembrane helix</keyword>
<name>A0ABM6JNC5_9GAMM</name>
<keyword evidence="1" id="KW-0472">Membrane</keyword>
<keyword evidence="3" id="KW-1185">Reference proteome</keyword>
<gene>
    <name evidence="2" type="ORF">SJ2017_2689</name>
</gene>
<evidence type="ECO:0000313" key="3">
    <source>
        <dbReference type="Proteomes" id="UP000191820"/>
    </source>
</evidence>
<protein>
    <recommendedName>
        <fullName evidence="4">MFS transporter</fullName>
    </recommendedName>
</protein>
<feature type="transmembrane region" description="Helical" evidence="1">
    <location>
        <begin position="85"/>
        <end position="102"/>
    </location>
</feature>
<keyword evidence="1" id="KW-0812">Transmembrane</keyword>
<sequence length="133" mass="14382">MSYSCKFILVFSFALAFFIPILVLGLSIIIATPLAIAGVLQGEFEGAFIPLLSIGGAMGFWGLSQLLAKTLDDSMNIASPFRMKIYISLGIASLFVPAFYASGVLGSWAAISTLPFLVTLYLVYFNRQYLSCS</sequence>
<dbReference type="RefSeq" id="WP_080916110.1">
    <property type="nucleotide sequence ID" value="NZ_CP020472.1"/>
</dbReference>
<feature type="transmembrane region" description="Helical" evidence="1">
    <location>
        <begin position="46"/>
        <end position="64"/>
    </location>
</feature>
<accession>A0ABM6JNC5</accession>
<reference evidence="2 3" key="1">
    <citation type="submission" date="2017-03" db="EMBL/GenBank/DDBJ databases">
        <title>Genome sequencing of Shewanella japonica KCTC 22435.</title>
        <authorList>
            <person name="Kim K.M."/>
        </authorList>
    </citation>
    <scope>NUCLEOTIDE SEQUENCE [LARGE SCALE GENOMIC DNA]</scope>
    <source>
        <strain evidence="2 3">KCTC 22435</strain>
    </source>
</reference>
<dbReference type="Proteomes" id="UP000191820">
    <property type="component" value="Chromosome"/>
</dbReference>
<evidence type="ECO:0008006" key="4">
    <source>
        <dbReference type="Google" id="ProtNLM"/>
    </source>
</evidence>
<dbReference type="EMBL" id="CP020472">
    <property type="protein sequence ID" value="ARD22976.1"/>
    <property type="molecule type" value="Genomic_DNA"/>
</dbReference>
<proteinExistence type="predicted"/>